<dbReference type="GO" id="GO:0008379">
    <property type="term" value="F:thioredoxin peroxidase activity"/>
    <property type="evidence" value="ECO:0007669"/>
    <property type="project" value="TreeGrafter"/>
</dbReference>
<dbReference type="GO" id="GO:0034599">
    <property type="term" value="P:cellular response to oxidative stress"/>
    <property type="evidence" value="ECO:0007669"/>
    <property type="project" value="TreeGrafter"/>
</dbReference>
<dbReference type="KEGG" id="vin:AKJ08_0996"/>
<dbReference type="NCBIfam" id="NF006960">
    <property type="entry name" value="PRK09437.1"/>
    <property type="match status" value="1"/>
</dbReference>
<sequence length="172" mass="18455">MALRAGDRAPAFDLPSTSGEKVSLEGLRGRKVVLFFYPKDQTPGCTREACDFRDRYDALRAAGAEVFGISKDSIASHGRFREKQALPYPLLSDADSAVATAYGAFGMKTLYGKQILGTIRSTFLIDEKGMIEAAWSPVKVDGHAEAVLATLKGEAPPSEKKAASKRTTAPKG</sequence>
<evidence type="ECO:0000256" key="5">
    <source>
        <dbReference type="ARBA" id="ARBA00022862"/>
    </source>
</evidence>
<dbReference type="EMBL" id="CP012332">
    <property type="protein sequence ID" value="AKU90609.1"/>
    <property type="molecule type" value="Genomic_DNA"/>
</dbReference>
<dbReference type="InterPro" id="IPR050924">
    <property type="entry name" value="Peroxiredoxin_BCP/PrxQ"/>
</dbReference>
<evidence type="ECO:0000256" key="9">
    <source>
        <dbReference type="ARBA" id="ARBA00032824"/>
    </source>
</evidence>
<keyword evidence="6" id="KW-0560">Oxidoreductase</keyword>
<dbReference type="STRING" id="1391653.AKJ08_0996"/>
<dbReference type="Gene3D" id="3.40.30.10">
    <property type="entry name" value="Glutaredoxin"/>
    <property type="match status" value="1"/>
</dbReference>
<reference evidence="15 16" key="1">
    <citation type="submission" date="2015-08" db="EMBL/GenBank/DDBJ databases">
        <authorList>
            <person name="Babu N.S."/>
            <person name="Beckwith C.J."/>
            <person name="Beseler K.G."/>
            <person name="Brison A."/>
            <person name="Carone J.V."/>
            <person name="Caskin T.P."/>
            <person name="Diamond M."/>
            <person name="Durham M.E."/>
            <person name="Foxe J.M."/>
            <person name="Go M."/>
            <person name="Henderson B.A."/>
            <person name="Jones I.B."/>
            <person name="McGettigan J.A."/>
            <person name="Micheletti S.J."/>
            <person name="Nasrallah M.E."/>
            <person name="Ortiz D."/>
            <person name="Piller C.R."/>
            <person name="Privatt S.R."/>
            <person name="Schneider S.L."/>
            <person name="Sharp S."/>
            <person name="Smith T.C."/>
            <person name="Stanton J.D."/>
            <person name="Ullery H.E."/>
            <person name="Wilson R.J."/>
            <person name="Serrano M.G."/>
            <person name="Buck G."/>
            <person name="Lee V."/>
            <person name="Wang Y."/>
            <person name="Carvalho R."/>
            <person name="Voegtly L."/>
            <person name="Shi R."/>
            <person name="Duckworth R."/>
            <person name="Johnson A."/>
            <person name="Loviza R."/>
            <person name="Walstead R."/>
            <person name="Shah Z."/>
            <person name="Kiflezghi M."/>
            <person name="Wade K."/>
            <person name="Ball S.L."/>
            <person name="Bradley K.W."/>
            <person name="Asai D.J."/>
            <person name="Bowman C.A."/>
            <person name="Russell D.A."/>
            <person name="Pope W.H."/>
            <person name="Jacobs-Sera D."/>
            <person name="Hendrix R.W."/>
            <person name="Hatfull G.F."/>
        </authorList>
    </citation>
    <scope>NUCLEOTIDE SEQUENCE [LARGE SCALE GENOMIC DNA]</scope>
    <source>
        <strain evidence="15 16">DSM 27710</strain>
    </source>
</reference>
<evidence type="ECO:0000259" key="14">
    <source>
        <dbReference type="PROSITE" id="PS51352"/>
    </source>
</evidence>
<evidence type="ECO:0000256" key="6">
    <source>
        <dbReference type="ARBA" id="ARBA00023002"/>
    </source>
</evidence>
<evidence type="ECO:0000256" key="1">
    <source>
        <dbReference type="ARBA" id="ARBA00003330"/>
    </source>
</evidence>
<name>A0A0K1PBW4_9BACT</name>
<gene>
    <name evidence="15" type="ORF">AKJ08_0996</name>
</gene>
<keyword evidence="5" id="KW-0049">Antioxidant</keyword>
<dbReference type="InterPro" id="IPR036249">
    <property type="entry name" value="Thioredoxin-like_sf"/>
</dbReference>
<evidence type="ECO:0000256" key="8">
    <source>
        <dbReference type="ARBA" id="ARBA00023284"/>
    </source>
</evidence>
<evidence type="ECO:0000256" key="13">
    <source>
        <dbReference type="SAM" id="MobiDB-lite"/>
    </source>
</evidence>
<evidence type="ECO:0000256" key="3">
    <source>
        <dbReference type="ARBA" id="ARBA00013017"/>
    </source>
</evidence>
<keyword evidence="8" id="KW-0676">Redox-active center</keyword>
<protein>
    <recommendedName>
        <fullName evidence="3">thioredoxin-dependent peroxiredoxin</fullName>
        <ecNumber evidence="3">1.11.1.24</ecNumber>
    </recommendedName>
    <alternativeName>
        <fullName evidence="9">Thioredoxin peroxidase</fullName>
    </alternativeName>
    <alternativeName>
        <fullName evidence="11">Thioredoxin-dependent peroxiredoxin Bcp</fullName>
    </alternativeName>
</protein>
<proteinExistence type="inferred from homology"/>
<keyword evidence="16" id="KW-1185">Reference proteome</keyword>
<dbReference type="Proteomes" id="UP000055590">
    <property type="component" value="Chromosome"/>
</dbReference>
<dbReference type="RefSeq" id="WP_050725038.1">
    <property type="nucleotide sequence ID" value="NZ_CP012332.1"/>
</dbReference>
<comment type="catalytic activity">
    <reaction evidence="12">
        <text>a hydroperoxide + [thioredoxin]-dithiol = an alcohol + [thioredoxin]-disulfide + H2O</text>
        <dbReference type="Rhea" id="RHEA:62620"/>
        <dbReference type="Rhea" id="RHEA-COMP:10698"/>
        <dbReference type="Rhea" id="RHEA-COMP:10700"/>
        <dbReference type="ChEBI" id="CHEBI:15377"/>
        <dbReference type="ChEBI" id="CHEBI:29950"/>
        <dbReference type="ChEBI" id="CHEBI:30879"/>
        <dbReference type="ChEBI" id="CHEBI:35924"/>
        <dbReference type="ChEBI" id="CHEBI:50058"/>
        <dbReference type="EC" id="1.11.1.24"/>
    </reaction>
</comment>
<evidence type="ECO:0000256" key="12">
    <source>
        <dbReference type="ARBA" id="ARBA00049091"/>
    </source>
</evidence>
<dbReference type="Pfam" id="PF00578">
    <property type="entry name" value="AhpC-TSA"/>
    <property type="match status" value="1"/>
</dbReference>
<comment type="function">
    <text evidence="1">Thiol-specific peroxidase that catalyzes the reduction of hydrogen peroxide and organic hydroperoxides to water and alcohols, respectively. Plays a role in cell protection against oxidative stress by detoxifying peroxides and as sensor of hydrogen peroxide-mediated signaling events.</text>
</comment>
<feature type="domain" description="Thioredoxin" evidence="14">
    <location>
        <begin position="3"/>
        <end position="156"/>
    </location>
</feature>
<dbReference type="PANTHER" id="PTHR42801:SF4">
    <property type="entry name" value="AHPC_TSA FAMILY PROTEIN"/>
    <property type="match status" value="1"/>
</dbReference>
<dbReference type="InterPro" id="IPR000866">
    <property type="entry name" value="AhpC/TSA"/>
</dbReference>
<accession>A0A0K1PBW4</accession>
<dbReference type="CDD" id="cd03017">
    <property type="entry name" value="PRX_BCP"/>
    <property type="match status" value="1"/>
</dbReference>
<keyword evidence="7" id="KW-1015">Disulfide bond</keyword>
<dbReference type="AlphaFoldDB" id="A0A0K1PBW4"/>
<dbReference type="SUPFAM" id="SSF52833">
    <property type="entry name" value="Thioredoxin-like"/>
    <property type="match status" value="1"/>
</dbReference>
<dbReference type="GO" id="GO:0005737">
    <property type="term" value="C:cytoplasm"/>
    <property type="evidence" value="ECO:0007669"/>
    <property type="project" value="TreeGrafter"/>
</dbReference>
<dbReference type="PROSITE" id="PS51352">
    <property type="entry name" value="THIOREDOXIN_2"/>
    <property type="match status" value="1"/>
</dbReference>
<dbReference type="GO" id="GO:0045454">
    <property type="term" value="P:cell redox homeostasis"/>
    <property type="evidence" value="ECO:0007669"/>
    <property type="project" value="TreeGrafter"/>
</dbReference>
<evidence type="ECO:0000313" key="15">
    <source>
        <dbReference type="EMBL" id="AKU90609.1"/>
    </source>
</evidence>
<dbReference type="PATRIC" id="fig|1391653.3.peg.1019"/>
<organism evidence="15 16">
    <name type="scientific">Vulgatibacter incomptus</name>
    <dbReference type="NCBI Taxonomy" id="1391653"/>
    <lineage>
        <taxon>Bacteria</taxon>
        <taxon>Pseudomonadati</taxon>
        <taxon>Myxococcota</taxon>
        <taxon>Myxococcia</taxon>
        <taxon>Myxococcales</taxon>
        <taxon>Cystobacterineae</taxon>
        <taxon>Vulgatibacteraceae</taxon>
        <taxon>Vulgatibacter</taxon>
    </lineage>
</organism>
<dbReference type="FunFam" id="3.40.30.10:FF:000007">
    <property type="entry name" value="Thioredoxin-dependent thiol peroxidase"/>
    <property type="match status" value="1"/>
</dbReference>
<dbReference type="EC" id="1.11.1.24" evidence="3"/>
<feature type="region of interest" description="Disordered" evidence="13">
    <location>
        <begin position="151"/>
        <end position="172"/>
    </location>
</feature>
<comment type="similarity">
    <text evidence="10">Belongs to the peroxiredoxin family. BCP/PrxQ subfamily.</text>
</comment>
<dbReference type="PANTHER" id="PTHR42801">
    <property type="entry name" value="THIOREDOXIN-DEPENDENT PEROXIDE REDUCTASE"/>
    <property type="match status" value="1"/>
</dbReference>
<evidence type="ECO:0000256" key="11">
    <source>
        <dbReference type="ARBA" id="ARBA00042639"/>
    </source>
</evidence>
<evidence type="ECO:0000256" key="2">
    <source>
        <dbReference type="ARBA" id="ARBA00011245"/>
    </source>
</evidence>
<comment type="subunit">
    <text evidence="2">Monomer.</text>
</comment>
<evidence type="ECO:0000256" key="4">
    <source>
        <dbReference type="ARBA" id="ARBA00022559"/>
    </source>
</evidence>
<evidence type="ECO:0000256" key="7">
    <source>
        <dbReference type="ARBA" id="ARBA00023157"/>
    </source>
</evidence>
<keyword evidence="4 15" id="KW-0575">Peroxidase</keyword>
<evidence type="ECO:0000256" key="10">
    <source>
        <dbReference type="ARBA" id="ARBA00038489"/>
    </source>
</evidence>
<dbReference type="InterPro" id="IPR013766">
    <property type="entry name" value="Thioredoxin_domain"/>
</dbReference>
<evidence type="ECO:0000313" key="16">
    <source>
        <dbReference type="Proteomes" id="UP000055590"/>
    </source>
</evidence>